<feature type="transmembrane region" description="Helical" evidence="1">
    <location>
        <begin position="127"/>
        <end position="155"/>
    </location>
</feature>
<dbReference type="AlphaFoldDB" id="A0A554LLH5"/>
<feature type="transmembrane region" description="Helical" evidence="1">
    <location>
        <begin position="221"/>
        <end position="254"/>
    </location>
</feature>
<feature type="transmembrane region" description="Helical" evidence="1">
    <location>
        <begin position="69"/>
        <end position="93"/>
    </location>
</feature>
<accession>A0A554LLH5</accession>
<dbReference type="EMBL" id="VMGN01000034">
    <property type="protein sequence ID" value="TSC93664.1"/>
    <property type="molecule type" value="Genomic_DNA"/>
</dbReference>
<evidence type="ECO:0008006" key="4">
    <source>
        <dbReference type="Google" id="ProtNLM"/>
    </source>
</evidence>
<protein>
    <recommendedName>
        <fullName evidence="4">Glycerophosphoryl diester phosphodiesterase membrane domain-containing protein</fullName>
    </recommendedName>
</protein>
<keyword evidence="1" id="KW-0472">Membrane</keyword>
<evidence type="ECO:0000313" key="2">
    <source>
        <dbReference type="EMBL" id="TSC93664.1"/>
    </source>
</evidence>
<reference evidence="2 3" key="1">
    <citation type="submission" date="2017-07" db="EMBL/GenBank/DDBJ databases">
        <title>Mechanisms for carbon and nitrogen cycling indicate functional differentiation within the Candidate Phyla Radiation.</title>
        <authorList>
            <person name="Danczak R.E."/>
            <person name="Johnston M.D."/>
            <person name="Kenah C."/>
            <person name="Slattery M."/>
            <person name="Wrighton K.C."/>
            <person name="Wilkins M.J."/>
        </authorList>
    </citation>
    <scope>NUCLEOTIDE SEQUENCE [LARGE SCALE GENOMIC DNA]</scope>
    <source>
        <strain evidence="2">Athens1014_28</strain>
    </source>
</reference>
<keyword evidence="1" id="KW-0812">Transmembrane</keyword>
<keyword evidence="1" id="KW-1133">Transmembrane helix</keyword>
<dbReference type="Proteomes" id="UP000316495">
    <property type="component" value="Unassembled WGS sequence"/>
</dbReference>
<feature type="transmembrane region" description="Helical" evidence="1">
    <location>
        <begin position="161"/>
        <end position="190"/>
    </location>
</feature>
<gene>
    <name evidence="2" type="ORF">Athens101428_595</name>
</gene>
<dbReference type="InterPro" id="IPR055966">
    <property type="entry name" value="DUF7544"/>
</dbReference>
<dbReference type="Pfam" id="PF24400">
    <property type="entry name" value="DUF7544"/>
    <property type="match status" value="1"/>
</dbReference>
<comment type="caution">
    <text evidence="2">The sequence shown here is derived from an EMBL/GenBank/DDBJ whole genome shotgun (WGS) entry which is preliminary data.</text>
</comment>
<evidence type="ECO:0000256" key="1">
    <source>
        <dbReference type="SAM" id="Phobius"/>
    </source>
</evidence>
<feature type="transmembrane region" description="Helical" evidence="1">
    <location>
        <begin position="266"/>
        <end position="291"/>
    </location>
</feature>
<organism evidence="2 3">
    <name type="scientific">Candidatus Berkelbacteria bacterium Athens1014_28</name>
    <dbReference type="NCBI Taxonomy" id="2017145"/>
    <lineage>
        <taxon>Bacteria</taxon>
        <taxon>Candidatus Berkelbacteria</taxon>
    </lineage>
</organism>
<proteinExistence type="predicted"/>
<evidence type="ECO:0000313" key="3">
    <source>
        <dbReference type="Proteomes" id="UP000316495"/>
    </source>
</evidence>
<name>A0A554LLH5_9BACT</name>
<sequence>MNYDTAIKKSWSYILKYRFLWGLGVLAALTEGASGANFYSYSSADTPQIDQAKATEVARKTLDWISNHATFVITALIILFILSLISLFVSYCARAGLIFSIDKLESGGKINFTQAFKAGIKYFWRSLGLAFVYTFSILFCLVALMLLIFAIVMLAVGITPWLLIILIPIGIVALVGFIALLIYFNFILLFSLREIVIKNTGILKAIDNSCKLIRKKLGAIIISWLINLALGVAASMVVAIFALVIGGLLALIGVGIYFSLGVVATFVYAIPITLIFIAALILLSGIINAYFSTYWTLIYRQISDKT</sequence>